<gene>
    <name evidence="1" type="ORF">LMG18091_03808</name>
</gene>
<name>A0AAD2B7L9_9RALS</name>
<sequence length="73" mass="8339">MPQSDTSLHELIAKWFGQSDTPHLRITRLHCPGVDCGCVRAELTTSARPLAIVFFRHQAGCWRLFPPPRARRQ</sequence>
<comment type="caution">
    <text evidence="1">The sequence shown here is derived from an EMBL/GenBank/DDBJ whole genome shotgun (WGS) entry which is preliminary data.</text>
</comment>
<reference evidence="1 2" key="1">
    <citation type="submission" date="2023-07" db="EMBL/GenBank/DDBJ databases">
        <authorList>
            <person name="Peeters C."/>
        </authorList>
    </citation>
    <scope>NUCLEOTIDE SEQUENCE [LARGE SCALE GENOMIC DNA]</scope>
    <source>
        <strain evidence="1 2">LMG 18091</strain>
    </source>
</reference>
<evidence type="ECO:0000313" key="1">
    <source>
        <dbReference type="EMBL" id="CAJ0702939.1"/>
    </source>
</evidence>
<evidence type="ECO:0000313" key="2">
    <source>
        <dbReference type="Proteomes" id="UP001189915"/>
    </source>
</evidence>
<dbReference type="Proteomes" id="UP001189915">
    <property type="component" value="Unassembled WGS sequence"/>
</dbReference>
<protein>
    <submittedName>
        <fullName evidence="1">Uncharacterized protein</fullName>
    </submittedName>
</protein>
<accession>A0AAD2B7L9</accession>
<dbReference type="RefSeq" id="WP_260801705.1">
    <property type="nucleotide sequence ID" value="NZ_JAOCQG010000001.1"/>
</dbReference>
<keyword evidence="2" id="KW-1185">Reference proteome</keyword>
<dbReference type="AlphaFoldDB" id="A0AAD2B7L9"/>
<proteinExistence type="predicted"/>
<dbReference type="EMBL" id="CATWAF010000005">
    <property type="protein sequence ID" value="CAJ0702939.1"/>
    <property type="molecule type" value="Genomic_DNA"/>
</dbReference>
<organism evidence="1 2">
    <name type="scientific">Ralstonia wenshanensis</name>
    <dbReference type="NCBI Taxonomy" id="2842456"/>
    <lineage>
        <taxon>Bacteria</taxon>
        <taxon>Pseudomonadati</taxon>
        <taxon>Pseudomonadota</taxon>
        <taxon>Betaproteobacteria</taxon>
        <taxon>Burkholderiales</taxon>
        <taxon>Burkholderiaceae</taxon>
        <taxon>Ralstonia</taxon>
    </lineage>
</organism>